<accession>A0A7J7JGV3</accession>
<evidence type="ECO:0000256" key="4">
    <source>
        <dbReference type="ARBA" id="ARBA00023212"/>
    </source>
</evidence>
<evidence type="ECO:0000256" key="1">
    <source>
        <dbReference type="ARBA" id="ARBA00004138"/>
    </source>
</evidence>
<comment type="similarity">
    <text evidence="6">Belongs to the PIERCE1 family.</text>
</comment>
<sequence>MAEQQIQNSNGCSSTEIGPGGVPRGTKTSDVYRTFGIPDRFENPEWFEGYTHKPVHPLYRTTAQDYGGKEPSVHTMPTHFYGRSQKFSNHLGKTGAGKLRNQSLNTNHDVSRV</sequence>
<evidence type="ECO:0000313" key="9">
    <source>
        <dbReference type="Proteomes" id="UP000593567"/>
    </source>
</evidence>
<keyword evidence="5" id="KW-0966">Cell projection</keyword>
<comment type="caution">
    <text evidence="8">The sequence shown here is derived from an EMBL/GenBank/DDBJ whole genome shotgun (WGS) entry which is preliminary data.</text>
</comment>
<name>A0A7J7JGV3_BUGNE</name>
<keyword evidence="4" id="KW-0206">Cytoskeleton</keyword>
<evidence type="ECO:0000256" key="2">
    <source>
        <dbReference type="ARBA" id="ARBA00004245"/>
    </source>
</evidence>
<feature type="region of interest" description="Disordered" evidence="7">
    <location>
        <begin position="1"/>
        <end position="30"/>
    </location>
</feature>
<dbReference type="InterPro" id="IPR026507">
    <property type="entry name" value="PIRC1/2"/>
</dbReference>
<evidence type="ECO:0000313" key="8">
    <source>
        <dbReference type="EMBL" id="KAF6025572.1"/>
    </source>
</evidence>
<dbReference type="Pfam" id="PF14892">
    <property type="entry name" value="PIRC1_2"/>
    <property type="match status" value="1"/>
</dbReference>
<dbReference type="PANTHER" id="PTHR20899">
    <property type="entry name" value="PIERCE HOMOLOG"/>
    <property type="match status" value="1"/>
</dbReference>
<dbReference type="PANTHER" id="PTHR20899:SF1">
    <property type="entry name" value="PIERCER OF MICROTUBULE WALL 1 PROTEIN"/>
    <property type="match status" value="1"/>
</dbReference>
<dbReference type="AlphaFoldDB" id="A0A7J7JGV3"/>
<comment type="subcellular location">
    <subcellularLocation>
        <location evidence="1">Cell projection</location>
        <location evidence="1">Cilium</location>
    </subcellularLocation>
    <subcellularLocation>
        <location evidence="2">Cytoplasm</location>
        <location evidence="2">Cytoskeleton</location>
    </subcellularLocation>
</comment>
<feature type="compositionally biased region" description="Polar residues" evidence="7">
    <location>
        <begin position="1"/>
        <end position="16"/>
    </location>
</feature>
<dbReference type="GO" id="GO:0005879">
    <property type="term" value="C:axonemal microtubule"/>
    <property type="evidence" value="ECO:0007669"/>
    <property type="project" value="InterPro"/>
</dbReference>
<evidence type="ECO:0000256" key="3">
    <source>
        <dbReference type="ARBA" id="ARBA00022490"/>
    </source>
</evidence>
<dbReference type="OrthoDB" id="546383at2759"/>
<evidence type="ECO:0000256" key="5">
    <source>
        <dbReference type="ARBA" id="ARBA00023273"/>
    </source>
</evidence>
<reference evidence="8" key="1">
    <citation type="submission" date="2020-06" db="EMBL/GenBank/DDBJ databases">
        <title>Draft genome of Bugula neritina, a colonial animal packing powerful symbionts and potential medicines.</title>
        <authorList>
            <person name="Rayko M."/>
        </authorList>
    </citation>
    <scope>NUCLEOTIDE SEQUENCE [LARGE SCALE GENOMIC DNA]</scope>
    <source>
        <strain evidence="8">Kwan_BN1</strain>
    </source>
</reference>
<evidence type="ECO:0000256" key="7">
    <source>
        <dbReference type="SAM" id="MobiDB-lite"/>
    </source>
</evidence>
<organism evidence="8 9">
    <name type="scientific">Bugula neritina</name>
    <name type="common">Brown bryozoan</name>
    <name type="synonym">Sertularia neritina</name>
    <dbReference type="NCBI Taxonomy" id="10212"/>
    <lineage>
        <taxon>Eukaryota</taxon>
        <taxon>Metazoa</taxon>
        <taxon>Spiralia</taxon>
        <taxon>Lophotrochozoa</taxon>
        <taxon>Bryozoa</taxon>
        <taxon>Gymnolaemata</taxon>
        <taxon>Cheilostomatida</taxon>
        <taxon>Flustrina</taxon>
        <taxon>Buguloidea</taxon>
        <taxon>Bugulidae</taxon>
        <taxon>Bugula</taxon>
    </lineage>
</organism>
<proteinExistence type="inferred from homology"/>
<evidence type="ECO:0000256" key="6">
    <source>
        <dbReference type="ARBA" id="ARBA00038014"/>
    </source>
</evidence>
<feature type="region of interest" description="Disordered" evidence="7">
    <location>
        <begin position="86"/>
        <end position="113"/>
    </location>
</feature>
<dbReference type="Proteomes" id="UP000593567">
    <property type="component" value="Unassembled WGS sequence"/>
</dbReference>
<dbReference type="EMBL" id="VXIV02002442">
    <property type="protein sequence ID" value="KAF6025572.1"/>
    <property type="molecule type" value="Genomic_DNA"/>
</dbReference>
<feature type="compositionally biased region" description="Polar residues" evidence="7">
    <location>
        <begin position="100"/>
        <end position="113"/>
    </location>
</feature>
<protein>
    <submittedName>
        <fullName evidence="8">C9orf116</fullName>
    </submittedName>
</protein>
<keyword evidence="3" id="KW-0963">Cytoplasm</keyword>
<keyword evidence="9" id="KW-1185">Reference proteome</keyword>
<gene>
    <name evidence="8" type="ORF">EB796_016114</name>
</gene>
<dbReference type="GO" id="GO:0035082">
    <property type="term" value="P:axoneme assembly"/>
    <property type="evidence" value="ECO:0007669"/>
    <property type="project" value="InterPro"/>
</dbReference>